<dbReference type="Proteomes" id="UP000220353">
    <property type="component" value="Unassembled WGS sequence"/>
</dbReference>
<dbReference type="Pfam" id="PF00534">
    <property type="entry name" value="Glycos_transf_1"/>
    <property type="match status" value="1"/>
</dbReference>
<dbReference type="GO" id="GO:0009103">
    <property type="term" value="P:lipopolysaccharide biosynthetic process"/>
    <property type="evidence" value="ECO:0007669"/>
    <property type="project" value="TreeGrafter"/>
</dbReference>
<evidence type="ECO:0000313" key="3">
    <source>
        <dbReference type="EMBL" id="PDT50412.1"/>
    </source>
</evidence>
<accession>A0A2A6M7B6</accession>
<dbReference type="PANTHER" id="PTHR46401:SF2">
    <property type="entry name" value="GLYCOSYLTRANSFERASE WBBK-RELATED"/>
    <property type="match status" value="1"/>
</dbReference>
<dbReference type="GO" id="GO:0016757">
    <property type="term" value="F:glycosyltransferase activity"/>
    <property type="evidence" value="ECO:0007669"/>
    <property type="project" value="InterPro"/>
</dbReference>
<gene>
    <name evidence="3" type="ORF">CO661_01880</name>
</gene>
<sequence>MYFSLIGSDLRKHAVGATFMCLQKRWWERSLRSASAVNEDRLWDVEFSLALHNRTGKYFIGRDIIRDNNDLIGNVIYWRLPSKRLPTGLSAKIIGKLLHLEVSARRRYVALRKSRSIRRKRRVLHLDPFTVLNHDLRRDDLVLCHDLGPISHPDLFLGSTTQLYVLAYEQMLQSDVRIAFVSESSESAFASRFGRVSDMSVVYPPIRPEIKGVVGCRPQNVQMPFMLTVGSIGSRKNQLSSIRAFELSGLASKGISYVLCGAREPGAEEVVAAAAAATGVQLLPYVSDAELVWLYDNAVGFVLVSKLEGFGVPVAEAIARGLIPIVSKNSVLEEVSGPGALKADPNDLDEIALRMLQLVTITVADRENRRQSLSASIERFTQESFRRNWRTILKGAR</sequence>
<dbReference type="EMBL" id="NWTC01000001">
    <property type="protein sequence ID" value="PDT50412.1"/>
    <property type="molecule type" value="Genomic_DNA"/>
</dbReference>
<dbReference type="PANTHER" id="PTHR46401">
    <property type="entry name" value="GLYCOSYLTRANSFERASE WBBK-RELATED"/>
    <property type="match status" value="1"/>
</dbReference>
<proteinExistence type="predicted"/>
<name>A0A2A6M7B6_RHIFR</name>
<reference evidence="3 4" key="1">
    <citation type="submission" date="2017-09" db="EMBL/GenBank/DDBJ databases">
        <title>Comparative genomics of rhizobia isolated from Phaseolus vulgaris in China.</title>
        <authorList>
            <person name="Tong W."/>
        </authorList>
    </citation>
    <scope>NUCLEOTIDE SEQUENCE [LARGE SCALE GENOMIC DNA]</scope>
    <source>
        <strain evidence="3 4">PCH1</strain>
    </source>
</reference>
<comment type="caution">
    <text evidence="3">The sequence shown here is derived from an EMBL/GenBank/DDBJ whole genome shotgun (WGS) entry which is preliminary data.</text>
</comment>
<evidence type="ECO:0000259" key="2">
    <source>
        <dbReference type="Pfam" id="PF00534"/>
    </source>
</evidence>
<evidence type="ECO:0000313" key="4">
    <source>
        <dbReference type="Proteomes" id="UP000220353"/>
    </source>
</evidence>
<dbReference type="InterPro" id="IPR001296">
    <property type="entry name" value="Glyco_trans_1"/>
</dbReference>
<dbReference type="Gene3D" id="3.40.50.2000">
    <property type="entry name" value="Glycogen Phosphorylase B"/>
    <property type="match status" value="1"/>
</dbReference>
<dbReference type="AlphaFoldDB" id="A0A2A6M7B6"/>
<evidence type="ECO:0000256" key="1">
    <source>
        <dbReference type="ARBA" id="ARBA00022679"/>
    </source>
</evidence>
<organism evidence="3 4">
    <name type="scientific">Rhizobium fredii</name>
    <name type="common">Sinorhizobium fredii</name>
    <dbReference type="NCBI Taxonomy" id="380"/>
    <lineage>
        <taxon>Bacteria</taxon>
        <taxon>Pseudomonadati</taxon>
        <taxon>Pseudomonadota</taxon>
        <taxon>Alphaproteobacteria</taxon>
        <taxon>Hyphomicrobiales</taxon>
        <taxon>Rhizobiaceae</taxon>
        <taxon>Sinorhizobium/Ensifer group</taxon>
        <taxon>Sinorhizobium</taxon>
    </lineage>
</organism>
<protein>
    <submittedName>
        <fullName evidence="3">Glycosyl transferase family 1</fullName>
    </submittedName>
</protein>
<keyword evidence="1 3" id="KW-0808">Transferase</keyword>
<feature type="domain" description="Glycosyl transferase family 1" evidence="2">
    <location>
        <begin position="223"/>
        <end position="362"/>
    </location>
</feature>
<dbReference type="SUPFAM" id="SSF53756">
    <property type="entry name" value="UDP-Glycosyltransferase/glycogen phosphorylase"/>
    <property type="match status" value="1"/>
</dbReference>